<evidence type="ECO:0000256" key="1">
    <source>
        <dbReference type="ARBA" id="ARBA00004514"/>
    </source>
</evidence>
<dbReference type="InterPro" id="IPR051956">
    <property type="entry name" value="eIF2B_epsilon"/>
</dbReference>
<evidence type="ECO:0000256" key="4">
    <source>
        <dbReference type="ARBA" id="ARBA00022540"/>
    </source>
</evidence>
<dbReference type="InterPro" id="IPR035543">
    <property type="entry name" value="eIF-2B_epsilon_N"/>
</dbReference>
<dbReference type="PANTHER" id="PTHR45887">
    <property type="entry name" value="TRANSLATION INITIATION FACTOR EIF-2B SUBUNIT EPSILON"/>
    <property type="match status" value="1"/>
</dbReference>
<dbReference type="SUPFAM" id="SSF53448">
    <property type="entry name" value="Nucleotide-diphospho-sugar transferases"/>
    <property type="match status" value="1"/>
</dbReference>
<dbReference type="GO" id="GO:0005851">
    <property type="term" value="C:eukaryotic translation initiation factor 2B complex"/>
    <property type="evidence" value="ECO:0007669"/>
    <property type="project" value="TreeGrafter"/>
</dbReference>
<evidence type="ECO:0000256" key="2">
    <source>
        <dbReference type="ARBA" id="ARBA00007878"/>
    </source>
</evidence>
<dbReference type="InterPro" id="IPR003307">
    <property type="entry name" value="W2_domain"/>
</dbReference>
<dbReference type="GO" id="GO:0031369">
    <property type="term" value="F:translation initiation factor binding"/>
    <property type="evidence" value="ECO:0007669"/>
    <property type="project" value="InterPro"/>
</dbReference>
<dbReference type="Pfam" id="PF02020">
    <property type="entry name" value="W2"/>
    <property type="match status" value="1"/>
</dbReference>
<dbReference type="Pfam" id="PF00483">
    <property type="entry name" value="NTP_transferase"/>
    <property type="match status" value="1"/>
</dbReference>
<evidence type="ECO:0000313" key="12">
    <source>
        <dbReference type="Proteomes" id="UP001374579"/>
    </source>
</evidence>
<dbReference type="GO" id="GO:0003743">
    <property type="term" value="F:translation initiation factor activity"/>
    <property type="evidence" value="ECO:0007669"/>
    <property type="project" value="UniProtKB-KW"/>
</dbReference>
<comment type="subunit">
    <text evidence="8">Component of the translation initiation factor 2B (eIF2B) complex which is a heterodecamer of two sets of five different subunits: alpha, beta, gamma, delta and epsilon. Subunits alpha, beta and delta comprise a regulatory subcomplex and subunits epsilon and gamma comprise a catalytic subcomplex. Within the complex, the hexameric regulatory complex resides at the center, with the two heterodimeric catalytic subcomplexes bound on opposite sides.</text>
</comment>
<dbReference type="InterPro" id="IPR029044">
    <property type="entry name" value="Nucleotide-diphossugar_trans"/>
</dbReference>
<reference evidence="11 12" key="1">
    <citation type="submission" date="2024-02" db="EMBL/GenBank/DDBJ databases">
        <title>Chromosome-scale genome assembly of the rough periwinkle Littorina saxatilis.</title>
        <authorList>
            <person name="De Jode A."/>
            <person name="Faria R."/>
            <person name="Formenti G."/>
            <person name="Sims Y."/>
            <person name="Smith T.P."/>
            <person name="Tracey A."/>
            <person name="Wood J.M.D."/>
            <person name="Zagrodzka Z.B."/>
            <person name="Johannesson K."/>
            <person name="Butlin R.K."/>
            <person name="Leder E.H."/>
        </authorList>
    </citation>
    <scope>NUCLEOTIDE SEQUENCE [LARGE SCALE GENOMIC DNA]</scope>
    <source>
        <strain evidence="11">Snail1</strain>
        <tissue evidence="11">Muscle</tissue>
    </source>
</reference>
<keyword evidence="4" id="KW-0396">Initiation factor</keyword>
<dbReference type="Gene3D" id="3.90.550.10">
    <property type="entry name" value="Spore Coat Polysaccharide Biosynthesis Protein SpsA, Chain A"/>
    <property type="match status" value="1"/>
</dbReference>
<feature type="compositionally biased region" description="Acidic residues" evidence="9">
    <location>
        <begin position="484"/>
        <end position="508"/>
    </location>
</feature>
<dbReference type="SUPFAM" id="SSF51161">
    <property type="entry name" value="Trimeric LpxA-like enzymes"/>
    <property type="match status" value="1"/>
</dbReference>
<dbReference type="FunFam" id="1.25.40.180:FF:000022">
    <property type="entry name" value="Translation initiation factor eIF-2B epsilon subunit"/>
    <property type="match status" value="1"/>
</dbReference>
<organism evidence="11 12">
    <name type="scientific">Littorina saxatilis</name>
    <dbReference type="NCBI Taxonomy" id="31220"/>
    <lineage>
        <taxon>Eukaryota</taxon>
        <taxon>Metazoa</taxon>
        <taxon>Spiralia</taxon>
        <taxon>Lophotrochozoa</taxon>
        <taxon>Mollusca</taxon>
        <taxon>Gastropoda</taxon>
        <taxon>Caenogastropoda</taxon>
        <taxon>Littorinimorpha</taxon>
        <taxon>Littorinoidea</taxon>
        <taxon>Littorinidae</taxon>
        <taxon>Littorina</taxon>
    </lineage>
</organism>
<dbReference type="InterPro" id="IPR005835">
    <property type="entry name" value="NTP_transferase_dom"/>
</dbReference>
<dbReference type="SUPFAM" id="SSF48371">
    <property type="entry name" value="ARM repeat"/>
    <property type="match status" value="1"/>
</dbReference>
<evidence type="ECO:0000256" key="6">
    <source>
        <dbReference type="ARBA" id="ARBA00044144"/>
    </source>
</evidence>
<name>A0AAN9B136_9CAEN</name>
<dbReference type="InterPro" id="IPR016024">
    <property type="entry name" value="ARM-type_fold"/>
</dbReference>
<keyword evidence="3" id="KW-0963">Cytoplasm</keyword>
<evidence type="ECO:0000256" key="3">
    <source>
        <dbReference type="ARBA" id="ARBA00022490"/>
    </source>
</evidence>
<dbReference type="PANTHER" id="PTHR45887:SF1">
    <property type="entry name" value="TRANSLATION INITIATION FACTOR EIF-2B SUBUNIT EPSILON"/>
    <property type="match status" value="1"/>
</dbReference>
<evidence type="ECO:0000256" key="7">
    <source>
        <dbReference type="ARBA" id="ARBA00044345"/>
    </source>
</evidence>
<dbReference type="SMART" id="SM00515">
    <property type="entry name" value="eIF5C"/>
    <property type="match status" value="1"/>
</dbReference>
<evidence type="ECO:0000313" key="11">
    <source>
        <dbReference type="EMBL" id="KAK7096734.1"/>
    </source>
</evidence>
<keyword evidence="5" id="KW-0648">Protein biosynthesis</keyword>
<comment type="similarity">
    <text evidence="2">Belongs to the eIF-2B gamma/epsilon subunits family.</text>
</comment>
<evidence type="ECO:0000256" key="8">
    <source>
        <dbReference type="ARBA" id="ARBA00046432"/>
    </source>
</evidence>
<dbReference type="Pfam" id="PF25084">
    <property type="entry name" value="LbH_EIF2B"/>
    <property type="match status" value="1"/>
</dbReference>
<dbReference type="GO" id="GO:0005829">
    <property type="term" value="C:cytosol"/>
    <property type="evidence" value="ECO:0007669"/>
    <property type="project" value="UniProtKB-SubCell"/>
</dbReference>
<dbReference type="InterPro" id="IPR044123">
    <property type="entry name" value="W2_eIF2B_epsilon"/>
</dbReference>
<dbReference type="FunFam" id="3.90.550.10:FF:000066">
    <property type="entry name" value="Translation initiation factor eIF-2B subunit epsilon"/>
    <property type="match status" value="1"/>
</dbReference>
<dbReference type="CDD" id="cd11558">
    <property type="entry name" value="W2_eIF2B_epsilon"/>
    <property type="match status" value="1"/>
</dbReference>
<sequence>MAPKGKSKNDDLKQEEILQAVVIADSFNVRFAPATDKKPRALLPLVNVPMLDYTLDYLASEGVQETLVFCCHHADQIRAHLRDSKWGDGKSSMSVKTILSEGCRSVGDVLREVDSRSMIRSDFFLLSCDTISSVNLKALMKDHKEGRDKIKSCVMTATYMKTSPLDRMRCVEDNVFLAVDPTTQRICYYQTQSLDTRVKVPVEVFVTYGDVLLHQDLLDSQLYVCSPSVLHLFTDNFDYCSVEDFIKGILINEEILGNTIHVNVLRNKYCARITNPYMYGIISQDIIRCRTQPINPCLKIGHRTETISCRRPNIYQSADVTIASGVNLKQNVVIGKGTTIQGQTEISDSVIGHNCRIGAKVTMEGCYVWDNVTIEDGCELRNSIICGNVTVYAKTTVQPRSILGWDVKVGPDVTLEANLRLQDAPCKDEFADESEEEVIPEVTPEYGTKSRAFACSQDAGSDDDESDPFSGDWGDPLVPKDRGDIEDDDSAPGSDLEDDEDSGEEIEEDDDFGMFYSEFLDTLKRAKEEHIKTENVILEVNSLKHAYNIAIGDVHQAVIKVLVDVPLKENANAPDKALLAAVLRHLETYKELLTHYINKMEPQIDCLNSLEDFALENERVLSILPKVVHYLYNADIVEEPAIMQWYRTPPVEDEEEEHAKVRRQMKAFVTWLQEAEEESEEESD</sequence>
<dbReference type="CDD" id="cd04197">
    <property type="entry name" value="eIF-2B_epsilon_N"/>
    <property type="match status" value="1"/>
</dbReference>
<dbReference type="InterPro" id="IPR011004">
    <property type="entry name" value="Trimer_LpxA-like_sf"/>
</dbReference>
<dbReference type="EMBL" id="JBAMIC010000013">
    <property type="protein sequence ID" value="KAK7096734.1"/>
    <property type="molecule type" value="Genomic_DNA"/>
</dbReference>
<dbReference type="Gene3D" id="2.160.10.10">
    <property type="entry name" value="Hexapeptide repeat proteins"/>
    <property type="match status" value="1"/>
</dbReference>
<dbReference type="PROSITE" id="PS51363">
    <property type="entry name" value="W2"/>
    <property type="match status" value="1"/>
</dbReference>
<dbReference type="Gene3D" id="1.25.40.180">
    <property type="match status" value="1"/>
</dbReference>
<dbReference type="Proteomes" id="UP001374579">
    <property type="component" value="Unassembled WGS sequence"/>
</dbReference>
<protein>
    <recommendedName>
        <fullName evidence="6">Translation initiation factor eIF2B subunit epsilon</fullName>
    </recommendedName>
    <alternativeName>
        <fullName evidence="7">eIF2B GDP-GTP exchange factor subunit epsilon</fullName>
    </alternativeName>
</protein>
<feature type="region of interest" description="Disordered" evidence="9">
    <location>
        <begin position="455"/>
        <end position="508"/>
    </location>
</feature>
<feature type="domain" description="W2" evidence="10">
    <location>
        <begin position="509"/>
        <end position="682"/>
    </location>
</feature>
<evidence type="ECO:0000259" key="10">
    <source>
        <dbReference type="PROSITE" id="PS51363"/>
    </source>
</evidence>
<accession>A0AAN9B136</accession>
<gene>
    <name evidence="11" type="ORF">V1264_003802</name>
</gene>
<comment type="subcellular location">
    <subcellularLocation>
        <location evidence="1">Cytoplasm</location>
        <location evidence="1">Cytosol</location>
    </subcellularLocation>
</comment>
<evidence type="ECO:0000256" key="5">
    <source>
        <dbReference type="ARBA" id="ARBA00022917"/>
    </source>
</evidence>
<dbReference type="GO" id="GO:0005085">
    <property type="term" value="F:guanyl-nucleotide exchange factor activity"/>
    <property type="evidence" value="ECO:0007669"/>
    <property type="project" value="InterPro"/>
</dbReference>
<dbReference type="AlphaFoldDB" id="A0AAN9B136"/>
<comment type="caution">
    <text evidence="11">The sequence shown here is derived from an EMBL/GenBank/DDBJ whole genome shotgun (WGS) entry which is preliminary data.</text>
</comment>
<dbReference type="InterPro" id="IPR056764">
    <property type="entry name" value="LbH_EIF2B3/5"/>
</dbReference>
<evidence type="ECO:0000256" key="9">
    <source>
        <dbReference type="SAM" id="MobiDB-lite"/>
    </source>
</evidence>
<proteinExistence type="inferred from homology"/>
<keyword evidence="12" id="KW-1185">Reference proteome</keyword>